<dbReference type="InterPro" id="IPR040072">
    <property type="entry name" value="Methyltransferase_A"/>
</dbReference>
<evidence type="ECO:0000256" key="2">
    <source>
        <dbReference type="ARBA" id="ARBA00022485"/>
    </source>
</evidence>
<keyword evidence="7 12" id="KW-0949">S-adenosyl-L-methionine</keyword>
<gene>
    <name evidence="12 15" type="primary">rlmN</name>
    <name evidence="15" type="ORF">Q5761_04535</name>
</gene>
<dbReference type="InterPro" id="IPR004383">
    <property type="entry name" value="rRNA_lsu_MTrfase_RlmN/Cfr"/>
</dbReference>
<keyword evidence="2 12" id="KW-0004">4Fe-4S</keyword>
<keyword evidence="11 12" id="KW-0411">Iron-sulfur</keyword>
<dbReference type="InterPro" id="IPR058240">
    <property type="entry name" value="rSAM_sf"/>
</dbReference>
<evidence type="ECO:0000256" key="4">
    <source>
        <dbReference type="ARBA" id="ARBA00022552"/>
    </source>
</evidence>
<name>A0ABZ0QQZ0_9FIRM</name>
<comment type="similarity">
    <text evidence="12">Belongs to the radical SAM superfamily. RlmN family.</text>
</comment>
<feature type="binding site" evidence="12">
    <location>
        <begin position="264"/>
        <end position="266"/>
    </location>
    <ligand>
        <name>S-adenosyl-L-methionine</name>
        <dbReference type="ChEBI" id="CHEBI:59789"/>
    </ligand>
</feature>
<keyword evidence="10 12" id="KW-0408">Iron</keyword>
<evidence type="ECO:0000256" key="11">
    <source>
        <dbReference type="ARBA" id="ARBA00023014"/>
    </source>
</evidence>
<keyword evidence="6 12" id="KW-0808">Transferase</keyword>
<comment type="subcellular location">
    <subcellularLocation>
        <location evidence="1 12">Cytoplasm</location>
    </subcellularLocation>
</comment>
<feature type="active site" description="Proton acceptor" evidence="12">
    <location>
        <position position="139"/>
    </location>
</feature>
<comment type="catalytic activity">
    <reaction evidence="12">
        <text>adenosine(37) in tRNA + 2 reduced [2Fe-2S]-[ferredoxin] + 2 S-adenosyl-L-methionine = 2-methyladenosine(37) in tRNA + 5'-deoxyadenosine + L-methionine + 2 oxidized [2Fe-2S]-[ferredoxin] + S-adenosyl-L-homocysteine</text>
        <dbReference type="Rhea" id="RHEA:43332"/>
        <dbReference type="Rhea" id="RHEA-COMP:10000"/>
        <dbReference type="Rhea" id="RHEA-COMP:10001"/>
        <dbReference type="Rhea" id="RHEA-COMP:10162"/>
        <dbReference type="Rhea" id="RHEA-COMP:10485"/>
        <dbReference type="ChEBI" id="CHEBI:17319"/>
        <dbReference type="ChEBI" id="CHEBI:33737"/>
        <dbReference type="ChEBI" id="CHEBI:33738"/>
        <dbReference type="ChEBI" id="CHEBI:57844"/>
        <dbReference type="ChEBI" id="CHEBI:57856"/>
        <dbReference type="ChEBI" id="CHEBI:59789"/>
        <dbReference type="ChEBI" id="CHEBI:74411"/>
        <dbReference type="ChEBI" id="CHEBI:74497"/>
        <dbReference type="EC" id="2.1.1.192"/>
    </reaction>
</comment>
<dbReference type="InterPro" id="IPR027492">
    <property type="entry name" value="RNA_MTrfase_RlmN"/>
</dbReference>
<comment type="function">
    <text evidence="12">Specifically methylates position 2 of adenine 2503 in 23S rRNA and position 2 of adenine 37 in tRNAs.</text>
</comment>
<keyword evidence="16" id="KW-1185">Reference proteome</keyword>
<dbReference type="InterPro" id="IPR048641">
    <property type="entry name" value="RlmN_N"/>
</dbReference>
<dbReference type="InterPro" id="IPR013785">
    <property type="entry name" value="Aldolase_TIM"/>
</dbReference>
<evidence type="ECO:0000259" key="14">
    <source>
        <dbReference type="PROSITE" id="PS51918"/>
    </source>
</evidence>
<evidence type="ECO:0000313" key="16">
    <source>
        <dbReference type="Proteomes" id="UP001304683"/>
    </source>
</evidence>
<dbReference type="Gene3D" id="3.20.20.70">
    <property type="entry name" value="Aldolase class I"/>
    <property type="match status" value="1"/>
</dbReference>
<keyword evidence="9 12" id="KW-0479">Metal-binding</keyword>
<reference evidence="15 16" key="1">
    <citation type="submission" date="2023-08" db="EMBL/GenBank/DDBJ databases">
        <title>Genome sequence of Thermaerobacter compostii strain Ins1, a spore-forming filamentous bacterium isolated from a deep geothermal reservoir.</title>
        <authorList>
            <person name="Bregnard D."/>
            <person name="Gonzalez D."/>
            <person name="Junier P."/>
        </authorList>
    </citation>
    <scope>NUCLEOTIDE SEQUENCE [LARGE SCALE GENOMIC DNA]</scope>
    <source>
        <strain evidence="15 16">Ins1</strain>
    </source>
</reference>
<feature type="domain" description="Radical SAM core" evidence="14">
    <location>
        <begin position="145"/>
        <end position="380"/>
    </location>
</feature>
<dbReference type="Gene3D" id="1.10.150.530">
    <property type="match status" value="1"/>
</dbReference>
<dbReference type="SFLD" id="SFLDG01062">
    <property type="entry name" value="methyltransferase_(Class_A)"/>
    <property type="match status" value="1"/>
</dbReference>
<evidence type="ECO:0000256" key="10">
    <source>
        <dbReference type="ARBA" id="ARBA00023004"/>
    </source>
</evidence>
<keyword evidence="3 12" id="KW-0963">Cytoplasm</keyword>
<comment type="caution">
    <text evidence="12">Lacks conserved residue(s) required for the propagation of feature annotation.</text>
</comment>
<keyword evidence="8 12" id="KW-0819">tRNA processing</keyword>
<evidence type="ECO:0000256" key="8">
    <source>
        <dbReference type="ARBA" id="ARBA00022694"/>
    </source>
</evidence>
<accession>A0ABZ0QQZ0</accession>
<keyword evidence="5 12" id="KW-0489">Methyltransferase</keyword>
<dbReference type="PIRSF" id="PIRSF006004">
    <property type="entry name" value="CHP00048"/>
    <property type="match status" value="1"/>
</dbReference>
<dbReference type="InterPro" id="IPR007197">
    <property type="entry name" value="rSAM"/>
</dbReference>
<evidence type="ECO:0000256" key="9">
    <source>
        <dbReference type="ARBA" id="ARBA00022723"/>
    </source>
</evidence>
<dbReference type="Pfam" id="PF21016">
    <property type="entry name" value="RlmN_N"/>
    <property type="match status" value="1"/>
</dbReference>
<dbReference type="SUPFAM" id="SSF102114">
    <property type="entry name" value="Radical SAM enzymes"/>
    <property type="match status" value="1"/>
</dbReference>
<feature type="region of interest" description="Disordered" evidence="13">
    <location>
        <begin position="1"/>
        <end position="44"/>
    </location>
</feature>
<feature type="binding site" evidence="12">
    <location>
        <begin position="209"/>
        <end position="210"/>
    </location>
    <ligand>
        <name>S-adenosyl-L-methionine</name>
        <dbReference type="ChEBI" id="CHEBI:59789"/>
    </ligand>
</feature>
<proteinExistence type="inferred from homology"/>
<dbReference type="Proteomes" id="UP001304683">
    <property type="component" value="Chromosome"/>
</dbReference>
<sequence length="401" mass="43228">MVAADSTTVPATGGEPAAAGPVAAGAPGDAAGSGPAGRDATPDLLPVPTRQWVGLLPEELAAALATWGEPSYRGQQIFTWMHRRGVTRFAAMTDLPKALRRRLAALGDPVVPEVRAVQVDPEDGTRKYLLELADGQLIETVLMRYRYGLSLCVSSQVGCAMGCRFCASTLGGLVRNLSAAEMAGQLLVVNRHLAVQGERVSHLVVMGIGEPLQNLDATLRFLRIAHHPKGAGISYRHMTVSTSGLVPQIRRLAEEGLPITLAVSLHAPNDALRSWLMPVNRRWPMAELMDACREYVQRTGRRITFEYVLIEDVNDRPEHAAEVADVLAGLGGPVHVNLIPWNPVSERPFKAPSPQRVEAFAAALRRRGVNVTVRRQLGRRIEAACGQLRRRALAAAGDGSS</sequence>
<feature type="binding site" evidence="12">
    <location>
        <position position="163"/>
    </location>
    <ligand>
        <name>[4Fe-4S] cluster</name>
        <dbReference type="ChEBI" id="CHEBI:49883"/>
        <note>4Fe-4S-S-AdoMet</note>
    </ligand>
</feature>
<comment type="cofactor">
    <cofactor evidence="12">
        <name>[4Fe-4S] cluster</name>
        <dbReference type="ChEBI" id="CHEBI:49883"/>
    </cofactor>
    <text evidence="12">Binds 1 [4Fe-4S] cluster. The cluster is coordinated with 3 cysteines and an exchangeable S-adenosyl-L-methionine.</text>
</comment>
<dbReference type="HAMAP" id="MF_01849">
    <property type="entry name" value="RNA_methyltr_RlmN"/>
    <property type="match status" value="1"/>
</dbReference>
<dbReference type="SFLD" id="SFLDF00275">
    <property type="entry name" value="adenosine_C2_methyltransferase"/>
    <property type="match status" value="1"/>
</dbReference>
<evidence type="ECO:0000256" key="1">
    <source>
        <dbReference type="ARBA" id="ARBA00004496"/>
    </source>
</evidence>
<dbReference type="PROSITE" id="PS51918">
    <property type="entry name" value="RADICAL_SAM"/>
    <property type="match status" value="1"/>
</dbReference>
<feature type="binding site" evidence="12">
    <location>
        <position position="166"/>
    </location>
    <ligand>
        <name>[4Fe-4S] cluster</name>
        <dbReference type="ChEBI" id="CHEBI:49883"/>
        <note>4Fe-4S-S-AdoMet</note>
    </ligand>
</feature>
<dbReference type="PANTHER" id="PTHR30544:SF5">
    <property type="entry name" value="RADICAL SAM CORE DOMAIN-CONTAINING PROTEIN"/>
    <property type="match status" value="1"/>
</dbReference>
<evidence type="ECO:0000256" key="13">
    <source>
        <dbReference type="SAM" id="MobiDB-lite"/>
    </source>
</evidence>
<protein>
    <recommendedName>
        <fullName evidence="12">Probable dual-specificity RNA methyltransferase RlmN</fullName>
        <ecNumber evidence="12">2.1.1.192</ecNumber>
    </recommendedName>
    <alternativeName>
        <fullName evidence="12">23S rRNA (adenine(2503)-C(2))-methyltransferase</fullName>
    </alternativeName>
    <alternativeName>
        <fullName evidence="12">23S rRNA m2A2503 methyltransferase</fullName>
    </alternativeName>
    <alternativeName>
        <fullName evidence="12">Ribosomal RNA large subunit methyltransferase N</fullName>
    </alternativeName>
    <alternativeName>
        <fullName evidence="12">tRNA (adenine(37)-C(2))-methyltransferase</fullName>
    </alternativeName>
    <alternativeName>
        <fullName evidence="12">tRNA m2A37 methyltransferase</fullName>
    </alternativeName>
</protein>
<feature type="compositionally biased region" description="Low complexity" evidence="13">
    <location>
        <begin position="10"/>
        <end position="37"/>
    </location>
</feature>
<comment type="miscellaneous">
    <text evidence="12">Reaction proceeds by a ping-pong mechanism involving intermediate methylation of a conserved cysteine residue.</text>
</comment>
<evidence type="ECO:0000256" key="6">
    <source>
        <dbReference type="ARBA" id="ARBA00022679"/>
    </source>
</evidence>
<feature type="binding site" evidence="12">
    <location>
        <position position="241"/>
    </location>
    <ligand>
        <name>S-adenosyl-L-methionine</name>
        <dbReference type="ChEBI" id="CHEBI:59789"/>
    </ligand>
</feature>
<evidence type="ECO:0000256" key="12">
    <source>
        <dbReference type="HAMAP-Rule" id="MF_01849"/>
    </source>
</evidence>
<evidence type="ECO:0000313" key="15">
    <source>
        <dbReference type="EMBL" id="WPD19920.1"/>
    </source>
</evidence>
<evidence type="ECO:0000256" key="5">
    <source>
        <dbReference type="ARBA" id="ARBA00022603"/>
    </source>
</evidence>
<feature type="binding site" evidence="12">
    <location>
        <position position="342"/>
    </location>
    <ligand>
        <name>S-adenosyl-L-methionine</name>
        <dbReference type="ChEBI" id="CHEBI:59789"/>
    </ligand>
</feature>
<dbReference type="GO" id="GO:0032259">
    <property type="term" value="P:methylation"/>
    <property type="evidence" value="ECO:0007669"/>
    <property type="project" value="UniProtKB-KW"/>
</dbReference>
<feature type="active site" description="S-methylcysteine intermediate" evidence="12">
    <location>
        <position position="385"/>
    </location>
</feature>
<evidence type="ECO:0000256" key="7">
    <source>
        <dbReference type="ARBA" id="ARBA00022691"/>
    </source>
</evidence>
<dbReference type="EMBL" id="CP132508">
    <property type="protein sequence ID" value="WPD19920.1"/>
    <property type="molecule type" value="Genomic_DNA"/>
</dbReference>
<dbReference type="NCBIfam" id="TIGR00048">
    <property type="entry name" value="rRNA_mod_RlmN"/>
    <property type="match status" value="1"/>
</dbReference>
<dbReference type="RefSeq" id="WP_318751354.1">
    <property type="nucleotide sequence ID" value="NZ_CP132508.1"/>
</dbReference>
<dbReference type="Pfam" id="PF04055">
    <property type="entry name" value="Radical_SAM"/>
    <property type="match status" value="1"/>
</dbReference>
<dbReference type="GO" id="GO:0008168">
    <property type="term" value="F:methyltransferase activity"/>
    <property type="evidence" value="ECO:0007669"/>
    <property type="project" value="UniProtKB-KW"/>
</dbReference>
<comment type="catalytic activity">
    <reaction evidence="12">
        <text>adenosine(2503) in 23S rRNA + 2 reduced [2Fe-2S]-[ferredoxin] + 2 S-adenosyl-L-methionine = 2-methyladenosine(2503) in 23S rRNA + 5'-deoxyadenosine + L-methionine + 2 oxidized [2Fe-2S]-[ferredoxin] + S-adenosyl-L-homocysteine</text>
        <dbReference type="Rhea" id="RHEA:42916"/>
        <dbReference type="Rhea" id="RHEA-COMP:10000"/>
        <dbReference type="Rhea" id="RHEA-COMP:10001"/>
        <dbReference type="Rhea" id="RHEA-COMP:10152"/>
        <dbReference type="Rhea" id="RHEA-COMP:10282"/>
        <dbReference type="ChEBI" id="CHEBI:17319"/>
        <dbReference type="ChEBI" id="CHEBI:33737"/>
        <dbReference type="ChEBI" id="CHEBI:33738"/>
        <dbReference type="ChEBI" id="CHEBI:57844"/>
        <dbReference type="ChEBI" id="CHEBI:57856"/>
        <dbReference type="ChEBI" id="CHEBI:59789"/>
        <dbReference type="ChEBI" id="CHEBI:74411"/>
        <dbReference type="ChEBI" id="CHEBI:74497"/>
        <dbReference type="EC" id="2.1.1.192"/>
    </reaction>
</comment>
<organism evidence="15 16">
    <name type="scientific">Thermaerobacter composti</name>
    <dbReference type="NCBI Taxonomy" id="554949"/>
    <lineage>
        <taxon>Bacteria</taxon>
        <taxon>Bacillati</taxon>
        <taxon>Bacillota</taxon>
        <taxon>Clostridia</taxon>
        <taxon>Eubacteriales</taxon>
        <taxon>Clostridiales Family XVII. Incertae Sedis</taxon>
        <taxon>Thermaerobacter</taxon>
    </lineage>
</organism>
<dbReference type="CDD" id="cd01335">
    <property type="entry name" value="Radical_SAM"/>
    <property type="match status" value="1"/>
</dbReference>
<feature type="binding site" evidence="12">
    <location>
        <position position="159"/>
    </location>
    <ligand>
        <name>[4Fe-4S] cluster</name>
        <dbReference type="ChEBI" id="CHEBI:49883"/>
        <note>4Fe-4S-S-AdoMet</note>
    </ligand>
</feature>
<keyword evidence="12" id="KW-1015">Disulfide bond</keyword>
<dbReference type="EC" id="2.1.1.192" evidence="12"/>
<keyword evidence="4 12" id="KW-0698">rRNA processing</keyword>
<dbReference type="SFLD" id="SFLDS00029">
    <property type="entry name" value="Radical_SAM"/>
    <property type="match status" value="1"/>
</dbReference>
<evidence type="ECO:0000256" key="3">
    <source>
        <dbReference type="ARBA" id="ARBA00022490"/>
    </source>
</evidence>
<dbReference type="PANTHER" id="PTHR30544">
    <property type="entry name" value="23S RRNA METHYLTRANSFERASE"/>
    <property type="match status" value="1"/>
</dbReference>